<proteinExistence type="predicted"/>
<evidence type="ECO:0000256" key="3">
    <source>
        <dbReference type="ARBA" id="ARBA00022723"/>
    </source>
</evidence>
<dbReference type="RefSeq" id="WP_210205637.1">
    <property type="nucleotide sequence ID" value="NZ_QGGG01000008.1"/>
</dbReference>
<dbReference type="InterPro" id="IPR012292">
    <property type="entry name" value="Globin/Proto"/>
</dbReference>
<dbReference type="EMBL" id="QGGG01000008">
    <property type="protein sequence ID" value="PWJ83769.1"/>
    <property type="molecule type" value="Genomic_DNA"/>
</dbReference>
<organism evidence="7 8">
    <name type="scientific">Pseudaminobacter salicylatoxidans</name>
    <dbReference type="NCBI Taxonomy" id="93369"/>
    <lineage>
        <taxon>Bacteria</taxon>
        <taxon>Pseudomonadati</taxon>
        <taxon>Pseudomonadota</taxon>
        <taxon>Alphaproteobacteria</taxon>
        <taxon>Hyphomicrobiales</taxon>
        <taxon>Phyllobacteriaceae</taxon>
        <taxon>Pseudaminobacter</taxon>
    </lineage>
</organism>
<name>A0A316C208_PSESE</name>
<feature type="compositionally biased region" description="Polar residues" evidence="6">
    <location>
        <begin position="1"/>
        <end position="11"/>
    </location>
</feature>
<dbReference type="GO" id="GO:0020037">
    <property type="term" value="F:heme binding"/>
    <property type="evidence" value="ECO:0007669"/>
    <property type="project" value="InterPro"/>
</dbReference>
<evidence type="ECO:0000256" key="4">
    <source>
        <dbReference type="ARBA" id="ARBA00023004"/>
    </source>
</evidence>
<evidence type="ECO:0000313" key="8">
    <source>
        <dbReference type="Proteomes" id="UP000245396"/>
    </source>
</evidence>
<keyword evidence="3 5" id="KW-0479">Metal-binding</keyword>
<dbReference type="STRING" id="1192868.GCA_000304395_01279"/>
<keyword evidence="2 5" id="KW-0349">Heme</keyword>
<keyword evidence="4 5" id="KW-0408">Iron</keyword>
<evidence type="ECO:0000256" key="6">
    <source>
        <dbReference type="SAM" id="MobiDB-lite"/>
    </source>
</evidence>
<feature type="binding site" description="distal binding residue" evidence="5">
    <location>
        <position position="81"/>
    </location>
    <ligand>
        <name>heme</name>
        <dbReference type="ChEBI" id="CHEBI:30413"/>
    </ligand>
    <ligandPart>
        <name>Fe</name>
        <dbReference type="ChEBI" id="CHEBI:18248"/>
    </ligandPart>
</feature>
<dbReference type="GO" id="GO:0046872">
    <property type="term" value="F:metal ion binding"/>
    <property type="evidence" value="ECO:0007669"/>
    <property type="project" value="UniProtKB-KW"/>
</dbReference>
<evidence type="ECO:0000256" key="5">
    <source>
        <dbReference type="PIRSR" id="PIRSR601486-1"/>
    </source>
</evidence>
<keyword evidence="1" id="KW-0813">Transport</keyword>
<dbReference type="AlphaFoldDB" id="A0A316C208"/>
<dbReference type="SUPFAM" id="SSF46458">
    <property type="entry name" value="Globin-like"/>
    <property type="match status" value="1"/>
</dbReference>
<evidence type="ECO:0000256" key="1">
    <source>
        <dbReference type="ARBA" id="ARBA00022448"/>
    </source>
</evidence>
<accession>A0A316C208</accession>
<protein>
    <submittedName>
        <fullName evidence="7">Hemoglobin</fullName>
    </submittedName>
</protein>
<sequence>MSKEVQTNSAAPQAARDDTISVRSVQEGGPERRSSITAEIMERTGIDETMIERLVRTFYDRVRQDTLIGPIFAARITDWEHHIAKLCAFWSSVALMSGRYHGQPMQRHVGLPIGGAHFDRWLDLFEATAVELCPPVAAAHFIERARRIADSLEMGVATQRGQFYRPRHSNRELDLRSLEASGAETSR</sequence>
<evidence type="ECO:0000256" key="2">
    <source>
        <dbReference type="ARBA" id="ARBA00022617"/>
    </source>
</evidence>
<dbReference type="CDD" id="cd08916">
    <property type="entry name" value="TrHb3_P"/>
    <property type="match status" value="1"/>
</dbReference>
<dbReference type="InterPro" id="IPR001486">
    <property type="entry name" value="Hemoglobin_trunc"/>
</dbReference>
<evidence type="ECO:0000313" key="7">
    <source>
        <dbReference type="EMBL" id="PWJ83769.1"/>
    </source>
</evidence>
<dbReference type="InterPro" id="IPR009050">
    <property type="entry name" value="Globin-like_sf"/>
</dbReference>
<keyword evidence="8" id="KW-1185">Reference proteome</keyword>
<dbReference type="Gene3D" id="1.10.490.10">
    <property type="entry name" value="Globins"/>
    <property type="match status" value="1"/>
</dbReference>
<gene>
    <name evidence="7" type="ORF">C7441_108163</name>
</gene>
<dbReference type="Pfam" id="PF01152">
    <property type="entry name" value="Bac_globin"/>
    <property type="match status" value="1"/>
</dbReference>
<reference evidence="7 8" key="1">
    <citation type="submission" date="2018-05" db="EMBL/GenBank/DDBJ databases">
        <title>Genomic Encyclopedia of Type Strains, Phase IV (KMG-IV): sequencing the most valuable type-strain genomes for metagenomic binning, comparative biology and taxonomic classification.</title>
        <authorList>
            <person name="Goeker M."/>
        </authorList>
    </citation>
    <scope>NUCLEOTIDE SEQUENCE [LARGE SCALE GENOMIC DNA]</scope>
    <source>
        <strain evidence="7 8">DSM 6986</strain>
    </source>
</reference>
<dbReference type="Proteomes" id="UP000245396">
    <property type="component" value="Unassembled WGS sequence"/>
</dbReference>
<comment type="caution">
    <text evidence="7">The sequence shown here is derived from an EMBL/GenBank/DDBJ whole genome shotgun (WGS) entry which is preliminary data.</text>
</comment>
<feature type="region of interest" description="Disordered" evidence="6">
    <location>
        <begin position="1"/>
        <end position="36"/>
    </location>
</feature>
<dbReference type="GO" id="GO:0019825">
    <property type="term" value="F:oxygen binding"/>
    <property type="evidence" value="ECO:0007669"/>
    <property type="project" value="InterPro"/>
</dbReference>